<feature type="compositionally biased region" description="Polar residues" evidence="1">
    <location>
        <begin position="478"/>
        <end position="490"/>
    </location>
</feature>
<dbReference type="Gene3D" id="2.80.10.50">
    <property type="match status" value="1"/>
</dbReference>
<protein>
    <recommendedName>
        <fullName evidence="5">Ricin B lectin domain-containing protein</fullName>
    </recommendedName>
</protein>
<dbReference type="SUPFAM" id="SSF50370">
    <property type="entry name" value="Ricin B-like lectins"/>
    <property type="match status" value="3"/>
</dbReference>
<feature type="region of interest" description="Disordered" evidence="1">
    <location>
        <begin position="221"/>
        <end position="297"/>
    </location>
</feature>
<evidence type="ECO:0000313" key="4">
    <source>
        <dbReference type="Proteomes" id="UP000307440"/>
    </source>
</evidence>
<gene>
    <name evidence="3" type="ORF">FA15DRAFT_662695</name>
</gene>
<dbReference type="InterPro" id="IPR035992">
    <property type="entry name" value="Ricin_B-like_lectins"/>
</dbReference>
<dbReference type="AlphaFoldDB" id="A0A5C3LPM1"/>
<proteinExistence type="predicted"/>
<dbReference type="PROSITE" id="PS50231">
    <property type="entry name" value="RICIN_B_LECTIN"/>
    <property type="match status" value="3"/>
</dbReference>
<dbReference type="Proteomes" id="UP000307440">
    <property type="component" value="Unassembled WGS sequence"/>
</dbReference>
<feature type="region of interest" description="Disordered" evidence="1">
    <location>
        <begin position="471"/>
        <end position="497"/>
    </location>
</feature>
<feature type="compositionally biased region" description="Low complexity" evidence="1">
    <location>
        <begin position="229"/>
        <end position="277"/>
    </location>
</feature>
<evidence type="ECO:0000256" key="2">
    <source>
        <dbReference type="SAM" id="SignalP"/>
    </source>
</evidence>
<evidence type="ECO:0008006" key="5">
    <source>
        <dbReference type="Google" id="ProtNLM"/>
    </source>
</evidence>
<keyword evidence="2" id="KW-0732">Signal</keyword>
<dbReference type="EMBL" id="ML210146">
    <property type="protein sequence ID" value="TFK30671.1"/>
    <property type="molecule type" value="Genomic_DNA"/>
</dbReference>
<evidence type="ECO:0000256" key="1">
    <source>
        <dbReference type="SAM" id="MobiDB-lite"/>
    </source>
</evidence>
<organism evidence="3 4">
    <name type="scientific">Coprinopsis marcescibilis</name>
    <name type="common">Agaric fungus</name>
    <name type="synonym">Psathyrella marcescibilis</name>
    <dbReference type="NCBI Taxonomy" id="230819"/>
    <lineage>
        <taxon>Eukaryota</taxon>
        <taxon>Fungi</taxon>
        <taxon>Dikarya</taxon>
        <taxon>Basidiomycota</taxon>
        <taxon>Agaricomycotina</taxon>
        <taxon>Agaricomycetes</taxon>
        <taxon>Agaricomycetidae</taxon>
        <taxon>Agaricales</taxon>
        <taxon>Agaricineae</taxon>
        <taxon>Psathyrellaceae</taxon>
        <taxon>Coprinopsis</taxon>
    </lineage>
</organism>
<sequence>MLCGLLVIFSLFAGSPAFPILRRQGPEPFVLPVPREGPGPTFDATATRAATGVQIRNAANPDICFDVSDFRAGDFRFNLVPLALRPCDGTIDGQKFDLITKGEHNNVADGTRTLIVSSQQFTCVDRRGNKNDRNRPGLFACGGRAVGDGETTSDQQYFFNKTASLGSGIGFTNVRDAVNNGVGPGNTCITFNRDGFVSNAPCAPPNFTPEQTWVIGETNVEAPVPQPAPSSSASAATTPASSVSSAPSAVTTPVPSTSSAPTPSSVSSTATIPSSTVNPPEKFVLPVPAEGPGPTFDETATRAATSVHIRNPDTNLCFDVSHFRAGDFRFNLVPIALKPCDSAIDGQKFDLITKGAHNNVQDGSRTLIVSSQQFTCVDRRSNRNDRNRPGLFACGGRAAGDGETTADQQFFFNGSAQLSDGIGFPLVRDSVNNGAGPGNQCLTLNRDGFLSNAPCNPSQLAPEQVWVVGDLSGDVPSLPNQPTPSASTSPGLGEPSECPIQAPAVVTVTVTVAEPSATQAPAPSSITVAPESTNAGARQPSATNAPSTEQPEEFVLPVPQEGPGPLLDTTATRAATSVQIRSAAQPDICFDVSDFRAGDFRFNLVPLALGKCDASIAGQKFDLITKGKHNNVQDESRVIIVSAQQLTCVDRRGNKNDRNRPGLFACGGRAVGDGETSFDQQFFFDKTADLSKGIAFPTVRDASNNGVGQGNQCLTLNPDGFLSNAPCSPPNLTPEQTWIIG</sequence>
<feature type="compositionally biased region" description="Polar residues" evidence="1">
    <location>
        <begin position="517"/>
        <end position="549"/>
    </location>
</feature>
<name>A0A5C3LPM1_COPMA</name>
<dbReference type="OrthoDB" id="5383818at2759"/>
<evidence type="ECO:0000313" key="3">
    <source>
        <dbReference type="EMBL" id="TFK30671.1"/>
    </source>
</evidence>
<feature type="signal peptide" evidence="2">
    <location>
        <begin position="1"/>
        <end position="17"/>
    </location>
</feature>
<keyword evidence="4" id="KW-1185">Reference proteome</keyword>
<feature type="chain" id="PRO_5023150956" description="Ricin B lectin domain-containing protein" evidence="2">
    <location>
        <begin position="18"/>
        <end position="741"/>
    </location>
</feature>
<accession>A0A5C3LPM1</accession>
<reference evidence="3 4" key="1">
    <citation type="journal article" date="2019" name="Nat. Ecol. Evol.">
        <title>Megaphylogeny resolves global patterns of mushroom evolution.</title>
        <authorList>
            <person name="Varga T."/>
            <person name="Krizsan K."/>
            <person name="Foldi C."/>
            <person name="Dima B."/>
            <person name="Sanchez-Garcia M."/>
            <person name="Sanchez-Ramirez S."/>
            <person name="Szollosi G.J."/>
            <person name="Szarkandi J.G."/>
            <person name="Papp V."/>
            <person name="Albert L."/>
            <person name="Andreopoulos W."/>
            <person name="Angelini C."/>
            <person name="Antonin V."/>
            <person name="Barry K.W."/>
            <person name="Bougher N.L."/>
            <person name="Buchanan P."/>
            <person name="Buyck B."/>
            <person name="Bense V."/>
            <person name="Catcheside P."/>
            <person name="Chovatia M."/>
            <person name="Cooper J."/>
            <person name="Damon W."/>
            <person name="Desjardin D."/>
            <person name="Finy P."/>
            <person name="Geml J."/>
            <person name="Haridas S."/>
            <person name="Hughes K."/>
            <person name="Justo A."/>
            <person name="Karasinski D."/>
            <person name="Kautmanova I."/>
            <person name="Kiss B."/>
            <person name="Kocsube S."/>
            <person name="Kotiranta H."/>
            <person name="LaButti K.M."/>
            <person name="Lechner B.E."/>
            <person name="Liimatainen K."/>
            <person name="Lipzen A."/>
            <person name="Lukacs Z."/>
            <person name="Mihaltcheva S."/>
            <person name="Morgado L.N."/>
            <person name="Niskanen T."/>
            <person name="Noordeloos M.E."/>
            <person name="Ohm R.A."/>
            <person name="Ortiz-Santana B."/>
            <person name="Ovrebo C."/>
            <person name="Racz N."/>
            <person name="Riley R."/>
            <person name="Savchenko A."/>
            <person name="Shiryaev A."/>
            <person name="Soop K."/>
            <person name="Spirin V."/>
            <person name="Szebenyi C."/>
            <person name="Tomsovsky M."/>
            <person name="Tulloss R.E."/>
            <person name="Uehling J."/>
            <person name="Grigoriev I.V."/>
            <person name="Vagvolgyi C."/>
            <person name="Papp T."/>
            <person name="Martin F.M."/>
            <person name="Miettinen O."/>
            <person name="Hibbett D.S."/>
            <person name="Nagy L.G."/>
        </authorList>
    </citation>
    <scope>NUCLEOTIDE SEQUENCE [LARGE SCALE GENOMIC DNA]</scope>
    <source>
        <strain evidence="3 4">CBS 121175</strain>
    </source>
</reference>
<feature type="region of interest" description="Disordered" evidence="1">
    <location>
        <begin position="517"/>
        <end position="552"/>
    </location>
</feature>